<dbReference type="GO" id="GO:0004516">
    <property type="term" value="F:nicotinate phosphoribosyltransferase activity"/>
    <property type="evidence" value="ECO:0007669"/>
    <property type="project" value="UniProtKB-UniRule"/>
</dbReference>
<comment type="pathway">
    <text evidence="1 7 8">Cofactor biosynthesis; NAD(+) biosynthesis; nicotinate D-ribonucleotide from nicotinate: step 1/1.</text>
</comment>
<dbReference type="Pfam" id="PF17767">
    <property type="entry name" value="NAPRTase_N"/>
    <property type="match status" value="1"/>
</dbReference>
<dbReference type="Proteomes" id="UP000053586">
    <property type="component" value="Unassembled WGS sequence"/>
</dbReference>
<proteinExistence type="inferred from homology"/>
<dbReference type="GO" id="GO:0034355">
    <property type="term" value="P:NAD+ biosynthetic process via the salvage pathway"/>
    <property type="evidence" value="ECO:0007669"/>
    <property type="project" value="TreeGrafter"/>
</dbReference>
<evidence type="ECO:0000256" key="7">
    <source>
        <dbReference type="HAMAP-Rule" id="MF_00570"/>
    </source>
</evidence>
<feature type="modified residue" description="Phosphohistidine; by autocatalysis" evidence="7">
    <location>
        <position position="225"/>
    </location>
</feature>
<dbReference type="NCBIfam" id="NF003704">
    <property type="entry name" value="PRK05321.1"/>
    <property type="match status" value="1"/>
</dbReference>
<accession>H5TCQ6</accession>
<dbReference type="UniPathway" id="UPA00253">
    <property type="reaction ID" value="UER00457"/>
</dbReference>
<keyword evidence="4 7" id="KW-0597">Phosphoprotein</keyword>
<organism evidence="11 12">
    <name type="scientific">Glaciecola punicea ACAM 611</name>
    <dbReference type="NCBI Taxonomy" id="1121923"/>
    <lineage>
        <taxon>Bacteria</taxon>
        <taxon>Pseudomonadati</taxon>
        <taxon>Pseudomonadota</taxon>
        <taxon>Gammaproteobacteria</taxon>
        <taxon>Alteromonadales</taxon>
        <taxon>Alteromonadaceae</taxon>
        <taxon>Glaciecola</taxon>
    </lineage>
</organism>
<feature type="domain" description="Nicotinate phosphoribosyltransferase N-terminal" evidence="10">
    <location>
        <begin position="16"/>
        <end position="133"/>
    </location>
</feature>
<evidence type="ECO:0000259" key="10">
    <source>
        <dbReference type="Pfam" id="PF17767"/>
    </source>
</evidence>
<dbReference type="Pfam" id="PF04095">
    <property type="entry name" value="NAPRTase"/>
    <property type="match status" value="1"/>
</dbReference>
<gene>
    <name evidence="7 11" type="primary">pncB</name>
    <name evidence="11" type="ORF">GPUN_1968</name>
</gene>
<evidence type="ECO:0000256" key="8">
    <source>
        <dbReference type="RuleBase" id="RU003838"/>
    </source>
</evidence>
<dbReference type="OrthoDB" id="9771406at2"/>
<dbReference type="InterPro" id="IPR006406">
    <property type="entry name" value="Nic_PRibTrfase"/>
</dbReference>
<keyword evidence="11" id="KW-0328">Glycosyltransferase</keyword>
<dbReference type="PANTHER" id="PTHR11098:SF1">
    <property type="entry name" value="NICOTINATE PHOSPHORIBOSYLTRANSFERASE"/>
    <property type="match status" value="1"/>
</dbReference>
<name>H5TCQ6_9ALTE</name>
<reference evidence="11 12" key="2">
    <citation type="journal article" date="2017" name="Antonie Van Leeuwenhoek">
        <title>Rhizobium rhizosphaerae sp. nov., a novel species isolated from rice rhizosphere.</title>
        <authorList>
            <person name="Zhao J.J."/>
            <person name="Zhang J."/>
            <person name="Zhang R.J."/>
            <person name="Zhang C.W."/>
            <person name="Yin H.Q."/>
            <person name="Zhang X.X."/>
        </authorList>
    </citation>
    <scope>NUCLEOTIDE SEQUENCE [LARGE SCALE GENOMIC DNA]</scope>
    <source>
        <strain evidence="11 12">ACAM 611</strain>
    </source>
</reference>
<evidence type="ECO:0000313" key="12">
    <source>
        <dbReference type="Proteomes" id="UP000053586"/>
    </source>
</evidence>
<dbReference type="InterPro" id="IPR041525">
    <property type="entry name" value="N/Namide_PRibTrfase"/>
</dbReference>
<comment type="PTM">
    <text evidence="7 8">Transiently phosphorylated on a His residue during the reaction cycle. Phosphorylation strongly increases the affinity for substrates and increases the rate of nicotinate D-ribonucleotide production. Dephosphorylation regenerates the low-affinity form of the enzyme, leading to product release.</text>
</comment>
<keyword evidence="5 7" id="KW-0436">Ligase</keyword>
<keyword evidence="12" id="KW-1185">Reference proteome</keyword>
<dbReference type="AlphaFoldDB" id="H5TCQ6"/>
<evidence type="ECO:0000256" key="3">
    <source>
        <dbReference type="ARBA" id="ARBA00013236"/>
    </source>
</evidence>
<comment type="caution">
    <text evidence="11">The sequence shown here is derived from an EMBL/GenBank/DDBJ whole genome shotgun (WGS) entry which is preliminary data.</text>
</comment>
<dbReference type="STRING" id="56804.BAE46_07045"/>
<evidence type="ECO:0000259" key="9">
    <source>
        <dbReference type="Pfam" id="PF04095"/>
    </source>
</evidence>
<dbReference type="InterPro" id="IPR040727">
    <property type="entry name" value="NAPRTase_N"/>
</dbReference>
<dbReference type="NCBIfam" id="TIGR01514">
    <property type="entry name" value="NAPRTase"/>
    <property type="match status" value="1"/>
</dbReference>
<dbReference type="EC" id="6.3.4.21" evidence="3 7"/>
<evidence type="ECO:0000256" key="1">
    <source>
        <dbReference type="ARBA" id="ARBA00004952"/>
    </source>
</evidence>
<evidence type="ECO:0000256" key="5">
    <source>
        <dbReference type="ARBA" id="ARBA00022598"/>
    </source>
</evidence>
<dbReference type="SUPFAM" id="SSF54675">
    <property type="entry name" value="Nicotinate/Quinolinate PRTase N-terminal domain-like"/>
    <property type="match status" value="1"/>
</dbReference>
<dbReference type="GO" id="GO:0016757">
    <property type="term" value="F:glycosyltransferase activity"/>
    <property type="evidence" value="ECO:0007669"/>
    <property type="project" value="UniProtKB-KW"/>
</dbReference>
<feature type="domain" description="Nicotinate/nicotinamide phosphoribosyltransferase" evidence="9">
    <location>
        <begin position="176"/>
        <end position="401"/>
    </location>
</feature>
<protein>
    <recommendedName>
        <fullName evidence="3 7">Nicotinate phosphoribosyltransferase</fullName>
        <shortName evidence="7">NAPRTase</shortName>
        <ecNumber evidence="3 7">6.3.4.21</ecNumber>
    </recommendedName>
</protein>
<dbReference type="Gene3D" id="3.20.140.10">
    <property type="entry name" value="nicotinate phosphoribosyltransferase"/>
    <property type="match status" value="1"/>
</dbReference>
<dbReference type="HAMAP" id="MF_00570">
    <property type="entry name" value="NAPRTase"/>
    <property type="match status" value="1"/>
</dbReference>
<comment type="catalytic activity">
    <reaction evidence="7 8">
        <text>5-phospho-alpha-D-ribose 1-diphosphate + nicotinate + ATP + H2O = nicotinate beta-D-ribonucleotide + ADP + phosphate + diphosphate</text>
        <dbReference type="Rhea" id="RHEA:36163"/>
        <dbReference type="ChEBI" id="CHEBI:15377"/>
        <dbReference type="ChEBI" id="CHEBI:30616"/>
        <dbReference type="ChEBI" id="CHEBI:32544"/>
        <dbReference type="ChEBI" id="CHEBI:33019"/>
        <dbReference type="ChEBI" id="CHEBI:43474"/>
        <dbReference type="ChEBI" id="CHEBI:57502"/>
        <dbReference type="ChEBI" id="CHEBI:58017"/>
        <dbReference type="ChEBI" id="CHEBI:456216"/>
        <dbReference type="EC" id="6.3.4.21"/>
    </reaction>
</comment>
<reference evidence="11 12" key="1">
    <citation type="journal article" date="2012" name="J. Bacteriol.">
        <title>Genome sequence of proteorhodopsin-containing sea ice bacterium Glaciecola punicea ACAM 611T.</title>
        <authorList>
            <person name="Qin Q.-L."/>
            <person name="Xie B.-B."/>
            <person name="Shu Y.-L."/>
            <person name="Rong J.-C."/>
            <person name="Zhao D.-L."/>
            <person name="Zhang X.-Y."/>
            <person name="Chen X.-L."/>
            <person name="Zhou B.-C."/>
            <person name="Zhanga Y.-Z."/>
        </authorList>
    </citation>
    <scope>NUCLEOTIDE SEQUENCE [LARGE SCALE GENOMIC DNA]</scope>
    <source>
        <strain evidence="11 12">ACAM 611</strain>
    </source>
</reference>
<evidence type="ECO:0000256" key="6">
    <source>
        <dbReference type="ARBA" id="ARBA00022642"/>
    </source>
</evidence>
<keyword evidence="6 7" id="KW-0662">Pyridine nucleotide biosynthesis</keyword>
<keyword evidence="11" id="KW-0808">Transferase</keyword>
<dbReference type="GO" id="GO:0005829">
    <property type="term" value="C:cytosol"/>
    <property type="evidence" value="ECO:0007669"/>
    <property type="project" value="TreeGrafter"/>
</dbReference>
<dbReference type="eggNOG" id="COG1488">
    <property type="taxonomic scope" value="Bacteria"/>
</dbReference>
<comment type="function">
    <text evidence="7 8">Catalyzes the synthesis of beta-nicotinate D-ribonucleotide from nicotinate and 5-phospho-D-ribose 1-phosphate at the expense of ATP.</text>
</comment>
<dbReference type="PIRSF" id="PIRSF000484">
    <property type="entry name" value="NAPRT"/>
    <property type="match status" value="1"/>
</dbReference>
<dbReference type="InterPro" id="IPR036068">
    <property type="entry name" value="Nicotinate_pribotase-like_C"/>
</dbReference>
<dbReference type="InterPro" id="IPR007229">
    <property type="entry name" value="Nic_PRibTrfase-Fam"/>
</dbReference>
<dbReference type="RefSeq" id="WP_006005850.1">
    <property type="nucleotide sequence ID" value="NZ_BAET01000020.1"/>
</dbReference>
<comment type="similarity">
    <text evidence="2 7 8">Belongs to the NAPRTase family.</text>
</comment>
<dbReference type="SUPFAM" id="SSF51690">
    <property type="entry name" value="Nicotinate/Quinolinate PRTase C-terminal domain-like"/>
    <property type="match status" value="1"/>
</dbReference>
<dbReference type="EMBL" id="BAET01000020">
    <property type="protein sequence ID" value="GAB56083.1"/>
    <property type="molecule type" value="Genomic_DNA"/>
</dbReference>
<evidence type="ECO:0000256" key="4">
    <source>
        <dbReference type="ARBA" id="ARBA00022553"/>
    </source>
</evidence>
<evidence type="ECO:0000256" key="2">
    <source>
        <dbReference type="ARBA" id="ARBA00010897"/>
    </source>
</evidence>
<dbReference type="PANTHER" id="PTHR11098">
    <property type="entry name" value="NICOTINATE PHOSPHORIBOSYLTRANSFERASE"/>
    <property type="match status" value="1"/>
</dbReference>
<evidence type="ECO:0000313" key="11">
    <source>
        <dbReference type="EMBL" id="GAB56083.1"/>
    </source>
</evidence>
<sequence>MTKLWKKDEPIIKSLLETDVYKILMLNYIFRNYTNLQATFSFINRTDVDLLQYVDIDQLQEELAHVSTLVFTADEIAHLKGWAMFQSGFAKNLAELKLSVPEVSKSADGRLQIEASGLWSHSTLWEIATLAIVTELYGRGKAKAEGLSETQLYNSGMDILLEKVAFLKENPQLHGSQFGLRRRFSGPWEQQMTEVLLAETNFLSGVSNVRLARELKVEAQGTNAHELPMAAYAYARAKSNFDARNSVYEVLADWQALYGQTALIMLPDAYGTDVFLEKIPDSYAYDWRGFRQDSGDAIEFGEKIITFYQRYGIDPLEKLVIFSDGLNLKRMQQLQSHFAGRINVAFGVGTNLSNDFGLIKPLSLVMKLTKVNGLETVKLSDNIAKATGDPKEIEIAKRIFGYDTTFREEVVY</sequence>